<dbReference type="EMBL" id="CM000913">
    <property type="protein sequence ID" value="EFG07549.1"/>
    <property type="molecule type" value="Genomic_DNA"/>
</dbReference>
<dbReference type="Pfam" id="PF10935">
    <property type="entry name" value="DUF2637"/>
    <property type="match status" value="1"/>
</dbReference>
<feature type="region of interest" description="Disordered" evidence="1">
    <location>
        <begin position="148"/>
        <end position="290"/>
    </location>
</feature>
<dbReference type="RefSeq" id="WP_003953660.1">
    <property type="nucleotide sequence ID" value="NZ_CM000913.1"/>
</dbReference>
<dbReference type="GeneID" id="93730958"/>
<feature type="compositionally biased region" description="Basic and acidic residues" evidence="1">
    <location>
        <begin position="164"/>
        <end position="186"/>
    </location>
</feature>
<protein>
    <recommendedName>
        <fullName evidence="4">DUF2637 domain-containing protein</fullName>
    </recommendedName>
</protein>
<dbReference type="AlphaFoldDB" id="B5GPI0"/>
<dbReference type="eggNOG" id="ENOG502ZWQ6">
    <property type="taxonomic scope" value="Bacteria"/>
</dbReference>
<accession>B5GPI0</accession>
<name>B5GPI0_STRCL</name>
<sequence>MSAPAPIRAHTTTAWDKAAVVTLGAAACALSYDALQQMAASIHIRGALTYLFPLIIDGFIAYGVRGLLVLHAAPFAARVYVWTLFGTASAVSIWANALHALRLNQQGPSASGLQLGDLTVGVLSTVAPLALAGAVHLYILIARQPTTGTTVADRPGHPGQPDTRVVRTDRPATDRPELTDVPETDRPNPAGPADRGRPELTGPPDTDRPASVTAGNPVAELTAPAPSAPDTRPVTPDAPADRPGQPVALPDPEPEDTGRAGAVPSGDPDSRPTTDTRPIAPAGPEDEDELLPIARVAVTRANRVTRQVVADAIRGQGIPLANDRLTALVTQLRTEDRPAQVTLTG</sequence>
<reference evidence="2 3" key="1">
    <citation type="journal article" date="2010" name="Genome Biol. Evol.">
        <title>The sequence of a 1.8-mb bacterial linear plasmid reveals a rich evolutionary reservoir of secondary metabolic pathways.</title>
        <authorList>
            <person name="Medema M.H."/>
            <person name="Trefzer A."/>
            <person name="Kovalchuk A."/>
            <person name="van den Berg M."/>
            <person name="Mueller U."/>
            <person name="Heijne W."/>
            <person name="Wu L."/>
            <person name="Alam M.T."/>
            <person name="Ronning C.M."/>
            <person name="Nierman W.C."/>
            <person name="Bovenberg R.A.L."/>
            <person name="Breitling R."/>
            <person name="Takano E."/>
        </authorList>
    </citation>
    <scope>NUCLEOTIDE SEQUENCE [LARGE SCALE GENOMIC DNA]</scope>
    <source>
        <strain evidence="3">ATCC 27064 / DSM 738 / JCM 4710 / NBRC 13307 / NCIMB 12785 / NRRL 3585 / VKM Ac-602</strain>
    </source>
</reference>
<evidence type="ECO:0008006" key="4">
    <source>
        <dbReference type="Google" id="ProtNLM"/>
    </source>
</evidence>
<dbReference type="STRING" id="1901.BB341_16080"/>
<proteinExistence type="predicted"/>
<keyword evidence="3" id="KW-1185">Reference proteome</keyword>
<gene>
    <name evidence="2" type="ORF">SCLAV_2476</name>
</gene>
<evidence type="ECO:0000313" key="2">
    <source>
        <dbReference type="EMBL" id="EFG07549.1"/>
    </source>
</evidence>
<organism evidence="2 3">
    <name type="scientific">Streptomyces clavuligerus</name>
    <dbReference type="NCBI Taxonomy" id="1901"/>
    <lineage>
        <taxon>Bacteria</taxon>
        <taxon>Bacillati</taxon>
        <taxon>Actinomycetota</taxon>
        <taxon>Actinomycetes</taxon>
        <taxon>Kitasatosporales</taxon>
        <taxon>Streptomycetaceae</taxon>
        <taxon>Streptomyces</taxon>
    </lineage>
</organism>
<dbReference type="KEGG" id="sclf:BB341_16080"/>
<evidence type="ECO:0000313" key="3">
    <source>
        <dbReference type="Proteomes" id="UP000002357"/>
    </source>
</evidence>
<dbReference type="OrthoDB" id="4059373at2"/>
<evidence type="ECO:0000256" key="1">
    <source>
        <dbReference type="SAM" id="MobiDB-lite"/>
    </source>
</evidence>
<dbReference type="InterPro" id="IPR021235">
    <property type="entry name" value="DUF2637"/>
</dbReference>
<dbReference type="Proteomes" id="UP000002357">
    <property type="component" value="Chromosome"/>
</dbReference>